<proteinExistence type="predicted"/>
<gene>
    <name evidence="2" type="ORF">RM543_11330</name>
</gene>
<reference evidence="2 3" key="1">
    <citation type="submission" date="2023-09" db="EMBL/GenBank/DDBJ databases">
        <authorList>
            <person name="Rey-Velasco X."/>
        </authorList>
    </citation>
    <scope>NUCLEOTIDE SEQUENCE [LARGE SCALE GENOMIC DNA]</scope>
    <source>
        <strain evidence="2 3">F158</strain>
    </source>
</reference>
<dbReference type="RefSeq" id="WP_311691680.1">
    <property type="nucleotide sequence ID" value="NZ_JAVRHL010000003.1"/>
</dbReference>
<feature type="domain" description="YjiS-like" evidence="1">
    <location>
        <begin position="25"/>
        <end position="60"/>
    </location>
</feature>
<sequence length="70" mass="7856">MSYALLTPRAPRETISIRPFVMDALETLQSWRDAAVTRKTLLALSDDALDDIGLTRGQIEAMPRRAIRSL</sequence>
<organism evidence="2 3">
    <name type="scientific">Tropicimonas omnivorans</name>
    <dbReference type="NCBI Taxonomy" id="3075590"/>
    <lineage>
        <taxon>Bacteria</taxon>
        <taxon>Pseudomonadati</taxon>
        <taxon>Pseudomonadota</taxon>
        <taxon>Alphaproteobacteria</taxon>
        <taxon>Rhodobacterales</taxon>
        <taxon>Roseobacteraceae</taxon>
        <taxon>Tropicimonas</taxon>
    </lineage>
</organism>
<comment type="caution">
    <text evidence="2">The sequence shown here is derived from an EMBL/GenBank/DDBJ whole genome shotgun (WGS) entry which is preliminary data.</text>
</comment>
<protein>
    <submittedName>
        <fullName evidence="2">DUF1127 domain-containing protein</fullName>
    </submittedName>
</protein>
<evidence type="ECO:0000313" key="2">
    <source>
        <dbReference type="EMBL" id="MDT0683281.1"/>
    </source>
</evidence>
<dbReference type="EMBL" id="JAVRHL010000003">
    <property type="protein sequence ID" value="MDT0683281.1"/>
    <property type="molecule type" value="Genomic_DNA"/>
</dbReference>
<evidence type="ECO:0000259" key="1">
    <source>
        <dbReference type="Pfam" id="PF06568"/>
    </source>
</evidence>
<name>A0ABU3DHT6_9RHOB</name>
<keyword evidence="3" id="KW-1185">Reference proteome</keyword>
<dbReference type="InterPro" id="IPR009506">
    <property type="entry name" value="YjiS-like"/>
</dbReference>
<evidence type="ECO:0000313" key="3">
    <source>
        <dbReference type="Proteomes" id="UP001265259"/>
    </source>
</evidence>
<dbReference type="Pfam" id="PF06568">
    <property type="entry name" value="YjiS-like"/>
    <property type="match status" value="1"/>
</dbReference>
<accession>A0ABU3DHT6</accession>
<dbReference type="Proteomes" id="UP001265259">
    <property type="component" value="Unassembled WGS sequence"/>
</dbReference>